<dbReference type="Proteomes" id="UP000008834">
    <property type="component" value="Chromosome"/>
</dbReference>
<name>A0AA34R4G0_BORHD</name>
<dbReference type="AlphaFoldDB" id="A0AA34R4G0"/>
<dbReference type="KEGG" id="bhr:BH0722"/>
<evidence type="ECO:0000313" key="2">
    <source>
        <dbReference type="Proteomes" id="UP000008834"/>
    </source>
</evidence>
<dbReference type="EMBL" id="CP000048">
    <property type="protein sequence ID" value="AAX17220.1"/>
    <property type="molecule type" value="Genomic_DNA"/>
</dbReference>
<organism evidence="1 2">
    <name type="scientific">Borrelia hermsii (strain HS1 / DAH)</name>
    <dbReference type="NCBI Taxonomy" id="314723"/>
    <lineage>
        <taxon>Bacteria</taxon>
        <taxon>Pseudomonadati</taxon>
        <taxon>Spirochaetota</taxon>
        <taxon>Spirochaetia</taxon>
        <taxon>Spirochaetales</taxon>
        <taxon>Borreliaceae</taxon>
        <taxon>Borrelia</taxon>
    </lineage>
</organism>
<protein>
    <submittedName>
        <fullName evidence="1">Uncharacterized protein</fullName>
    </submittedName>
</protein>
<evidence type="ECO:0000313" key="1">
    <source>
        <dbReference type="EMBL" id="AAX17220.1"/>
    </source>
</evidence>
<proteinExistence type="predicted"/>
<sequence length="482" mass="55489">MASMRSNFLLIFVWLLIGFYSHAQLKQVLTEVEPLSISSESGKGSIYLKVNKSSNYILTFDISLGSDFVYMVYDVLNKKYITDKIRKRDVKLKLHKDILYAVIYVTSENANINFVLADLDLSIISDDALRAKISNIKKQDKTFLLRDLPSFKLGAKLKKYILRTYSRNIYLAYQMENSDNIKVSSFIENIGWFDISTAVNDNITDIACFDFAVNSKGELYVVFTTKSTDDFSSELIVKKFNSRKWIDISPKFRTNIGFLVNISIDKRDNLYVAYLKKVGSEYKVNFVANRGYSNIWNNVMDSYMSKGDAYVDVSSIGIISEPFLGIFYNYKVNDYVNSEFIVDRGKTWANANIQSANMADSVKLLSNFKSGQVVLSYITKDRPIVSVFSLQDDKWKNISPNIRIKGITSDILSYRNDLLLTFEDGDDIRLIYFDEDNWYFLNESEIFQKSACKPQFAKYQDEGFILSYLSLDFKVLSFKLIS</sequence>
<gene>
    <name evidence="1" type="ordered locus">BH0722</name>
</gene>
<accession>A0AA34R4G0</accession>
<reference evidence="2" key="1">
    <citation type="submission" date="2004-12" db="EMBL/GenBank/DDBJ databases">
        <title>The genome sequence of Borrelia hermsii and Borrelia turicatae: comparative analysis of two agents of endemic N. America relapsing fever.</title>
        <authorList>
            <person name="Porcella S.F."/>
            <person name="Raffel S.J."/>
            <person name="Schrumpf M.E."/>
            <person name="Montgomery B."/>
            <person name="Smith T."/>
            <person name="Schwan T.G."/>
        </authorList>
    </citation>
    <scope>NUCLEOTIDE SEQUENCE [LARGE SCALE GENOMIC DNA]</scope>
    <source>
        <strain evidence="2">HS1 / DAH</strain>
    </source>
</reference>